<dbReference type="InterPro" id="IPR003615">
    <property type="entry name" value="HNH_nuc"/>
</dbReference>
<keyword evidence="3" id="KW-1185">Reference proteome</keyword>
<dbReference type="CDD" id="cd00085">
    <property type="entry name" value="HNHc"/>
    <property type="match status" value="1"/>
</dbReference>
<protein>
    <submittedName>
        <fullName evidence="2">Uncharacterized protein (TIGR02646 family)</fullName>
    </submittedName>
</protein>
<gene>
    <name evidence="2" type="ORF">FHS32_005310</name>
</gene>
<evidence type="ECO:0000313" key="3">
    <source>
        <dbReference type="Proteomes" id="UP000568022"/>
    </source>
</evidence>
<dbReference type="Gene3D" id="1.10.30.50">
    <property type="match status" value="1"/>
</dbReference>
<evidence type="ECO:0000259" key="1">
    <source>
        <dbReference type="SMART" id="SM00507"/>
    </source>
</evidence>
<proteinExistence type="predicted"/>
<dbReference type="Proteomes" id="UP000568022">
    <property type="component" value="Unassembled WGS sequence"/>
</dbReference>
<feature type="domain" description="HNH nuclease" evidence="1">
    <location>
        <begin position="47"/>
        <end position="101"/>
    </location>
</feature>
<reference evidence="2 3" key="1">
    <citation type="submission" date="2020-08" db="EMBL/GenBank/DDBJ databases">
        <title>Genomic Encyclopedia of Type Strains, Phase III (KMG-III): the genomes of soil and plant-associated and newly described type strains.</title>
        <authorList>
            <person name="Whitman W."/>
        </authorList>
    </citation>
    <scope>NUCLEOTIDE SEQUENCE [LARGE SCALE GENOMIC DNA]</scope>
    <source>
        <strain evidence="2 3">CECT 3226</strain>
    </source>
</reference>
<sequence>MIPLRRPEADDDLLSQCADRTKRIRKLGATSKAAQSQWSAGTVEKDGIRALLLRMAPGVERCMYCLNSTGTDIDHFEPKSRRPLRTFCWHNHLLACSRCNSNYKRTEYPCDDFGQCLLIDPSVDDPFDHLMLLPASGTFKAKTRKGRETLRVFGLNDRFELVSGRQDAYVRCCDVLIGWHRCVVDGDSGGAERRVHALHREPFADVLRAIEDMARLPHASLLLGSDELATALEAWSTTSRGTVPEGRLLTTVPPSRTETSAALPSRTDG</sequence>
<dbReference type="AlphaFoldDB" id="A0A7W8BSA9"/>
<dbReference type="SMART" id="SM00507">
    <property type="entry name" value="HNHc"/>
    <property type="match status" value="1"/>
</dbReference>
<accession>A0A7W8BSA9</accession>
<comment type="caution">
    <text evidence="2">The sequence shown here is derived from an EMBL/GenBank/DDBJ whole genome shotgun (WGS) entry which is preliminary data.</text>
</comment>
<evidence type="ECO:0000313" key="2">
    <source>
        <dbReference type="EMBL" id="MBB5128535.1"/>
    </source>
</evidence>
<name>A0A7W8BSA9_9ACTN</name>
<organism evidence="2 3">
    <name type="scientific">Streptomyces griseoloalbus</name>
    <dbReference type="NCBI Taxonomy" id="67303"/>
    <lineage>
        <taxon>Bacteria</taxon>
        <taxon>Bacillati</taxon>
        <taxon>Actinomycetota</taxon>
        <taxon>Actinomycetes</taxon>
        <taxon>Kitasatosporales</taxon>
        <taxon>Streptomycetaceae</taxon>
        <taxon>Streptomyces</taxon>
    </lineage>
</organism>
<dbReference type="EMBL" id="JACHJE010000013">
    <property type="protein sequence ID" value="MBB5128535.1"/>
    <property type="molecule type" value="Genomic_DNA"/>
</dbReference>